<proteinExistence type="predicted"/>
<sequence>MTRRAHISTVISTLRNQDERKPLNRSNVQPMAGGSLKIGILWTDYASSANQPSDTDPSDPSHDGCKETFLNWDEAISEHCLSRVGREVWANGYSGSVGRMVAGRGCISSFAPASASMKLQKNGDEIEGQLEP</sequence>
<dbReference type="EMBL" id="JAJGCB010000028">
    <property type="protein sequence ID" value="KAJ8987134.1"/>
    <property type="molecule type" value="Genomic_DNA"/>
</dbReference>
<comment type="caution">
    <text evidence="1">The sequence shown here is derived from an EMBL/GenBank/DDBJ whole genome shotgun (WGS) entry which is preliminary data.</text>
</comment>
<gene>
    <name evidence="1" type="ORF">HRR80_008877</name>
</gene>
<name>A0AAN6IQ15_EXODE</name>
<reference evidence="1" key="1">
    <citation type="submission" date="2023-01" db="EMBL/GenBank/DDBJ databases">
        <title>Exophiala dermititidis isolated from Cystic Fibrosis Patient.</title>
        <authorList>
            <person name="Kurbessoian T."/>
            <person name="Crocker A."/>
            <person name="Murante D."/>
            <person name="Hogan D.A."/>
            <person name="Stajich J.E."/>
        </authorList>
    </citation>
    <scope>NUCLEOTIDE SEQUENCE</scope>
    <source>
        <strain evidence="1">Ex8</strain>
    </source>
</reference>
<evidence type="ECO:0000313" key="1">
    <source>
        <dbReference type="EMBL" id="KAJ8987134.1"/>
    </source>
</evidence>
<dbReference type="Proteomes" id="UP001161757">
    <property type="component" value="Unassembled WGS sequence"/>
</dbReference>
<accession>A0AAN6IQ15</accession>
<organism evidence="1 2">
    <name type="scientific">Exophiala dermatitidis</name>
    <name type="common">Black yeast-like fungus</name>
    <name type="synonym">Wangiella dermatitidis</name>
    <dbReference type="NCBI Taxonomy" id="5970"/>
    <lineage>
        <taxon>Eukaryota</taxon>
        <taxon>Fungi</taxon>
        <taxon>Dikarya</taxon>
        <taxon>Ascomycota</taxon>
        <taxon>Pezizomycotina</taxon>
        <taxon>Eurotiomycetes</taxon>
        <taxon>Chaetothyriomycetidae</taxon>
        <taxon>Chaetothyriales</taxon>
        <taxon>Herpotrichiellaceae</taxon>
        <taxon>Exophiala</taxon>
    </lineage>
</organism>
<dbReference type="AlphaFoldDB" id="A0AAN6IQ15"/>
<protein>
    <submittedName>
        <fullName evidence="1">Uncharacterized protein</fullName>
    </submittedName>
</protein>
<evidence type="ECO:0000313" key="2">
    <source>
        <dbReference type="Proteomes" id="UP001161757"/>
    </source>
</evidence>